<reference evidence="2" key="3">
    <citation type="submission" date="2010-09" db="EMBL/GenBank/DDBJ databases">
        <title>Annotation of Gaeumannomyces graminis var. tritici R3-111a-1.</title>
        <authorList>
            <consortium name="The Broad Institute Genome Sequencing Platform"/>
            <person name="Ma L.-J."/>
            <person name="Dead R."/>
            <person name="Young S.K."/>
            <person name="Zeng Q."/>
            <person name="Gargeya S."/>
            <person name="Fitzgerald M."/>
            <person name="Haas B."/>
            <person name="Abouelleil A."/>
            <person name="Alvarado L."/>
            <person name="Arachchi H.M."/>
            <person name="Berlin A."/>
            <person name="Brown A."/>
            <person name="Chapman S.B."/>
            <person name="Chen Z."/>
            <person name="Dunbar C."/>
            <person name="Freedman E."/>
            <person name="Gearin G."/>
            <person name="Gellesch M."/>
            <person name="Goldberg J."/>
            <person name="Griggs A."/>
            <person name="Gujja S."/>
            <person name="Heiman D."/>
            <person name="Howarth C."/>
            <person name="Larson L."/>
            <person name="Lui A."/>
            <person name="MacDonald P.J.P."/>
            <person name="Mehta T."/>
            <person name="Montmayeur A."/>
            <person name="Murphy C."/>
            <person name="Neiman D."/>
            <person name="Pearson M."/>
            <person name="Priest M."/>
            <person name="Roberts A."/>
            <person name="Saif S."/>
            <person name="Shea T."/>
            <person name="Shenoy N."/>
            <person name="Sisk P."/>
            <person name="Stolte C."/>
            <person name="Sykes S."/>
            <person name="Yandava C."/>
            <person name="Wortman J."/>
            <person name="Nusbaum C."/>
            <person name="Birren B."/>
        </authorList>
    </citation>
    <scope>NUCLEOTIDE SEQUENCE</scope>
    <source>
        <strain evidence="2">R3-111a-1</strain>
    </source>
</reference>
<dbReference type="eggNOG" id="KOG0446">
    <property type="taxonomic scope" value="Eukaryota"/>
</dbReference>
<gene>
    <name evidence="3" type="primary">20353720</name>
    <name evidence="2" type="ORF">GGTG_13262</name>
</gene>
<reference evidence="3" key="4">
    <citation type="journal article" date="2015" name="G3 (Bethesda)">
        <title>Genome sequences of three phytopathogenic species of the Magnaporthaceae family of fungi.</title>
        <authorList>
            <person name="Okagaki L.H."/>
            <person name="Nunes C.C."/>
            <person name="Sailsbery J."/>
            <person name="Clay B."/>
            <person name="Brown D."/>
            <person name="John T."/>
            <person name="Oh Y."/>
            <person name="Young N."/>
            <person name="Fitzgerald M."/>
            <person name="Haas B.J."/>
            <person name="Zeng Q."/>
            <person name="Young S."/>
            <person name="Adiconis X."/>
            <person name="Fan L."/>
            <person name="Levin J.Z."/>
            <person name="Mitchell T.K."/>
            <person name="Okubara P.A."/>
            <person name="Farman M.L."/>
            <person name="Kohn L.M."/>
            <person name="Birren B."/>
            <person name="Ma L.-J."/>
            <person name="Dean R.A."/>
        </authorList>
    </citation>
    <scope>NUCLEOTIDE SEQUENCE</scope>
    <source>
        <strain evidence="3">R3-111a-1</strain>
    </source>
</reference>
<dbReference type="HOGENOM" id="CLU_894409_0_0_1"/>
<reference evidence="4" key="1">
    <citation type="submission" date="2010-07" db="EMBL/GenBank/DDBJ databases">
        <title>The genome sequence of Gaeumannomyces graminis var. tritici strain R3-111a-1.</title>
        <authorList>
            <consortium name="The Broad Institute Genome Sequencing Platform"/>
            <person name="Ma L.-J."/>
            <person name="Dead R."/>
            <person name="Young S."/>
            <person name="Zeng Q."/>
            <person name="Koehrsen M."/>
            <person name="Alvarado L."/>
            <person name="Berlin A."/>
            <person name="Chapman S.B."/>
            <person name="Chen Z."/>
            <person name="Freedman E."/>
            <person name="Gellesch M."/>
            <person name="Goldberg J."/>
            <person name="Griggs A."/>
            <person name="Gujja S."/>
            <person name="Heilman E.R."/>
            <person name="Heiman D."/>
            <person name="Hepburn T."/>
            <person name="Howarth C."/>
            <person name="Jen D."/>
            <person name="Larson L."/>
            <person name="Mehta T."/>
            <person name="Neiman D."/>
            <person name="Pearson M."/>
            <person name="Roberts A."/>
            <person name="Saif S."/>
            <person name="Shea T."/>
            <person name="Shenoy N."/>
            <person name="Sisk P."/>
            <person name="Stolte C."/>
            <person name="Sykes S."/>
            <person name="Walk T."/>
            <person name="White J."/>
            <person name="Yandava C."/>
            <person name="Haas B."/>
            <person name="Nusbaum C."/>
            <person name="Birren B."/>
        </authorList>
    </citation>
    <scope>NUCLEOTIDE SEQUENCE [LARGE SCALE GENOMIC DNA]</scope>
    <source>
        <strain evidence="4">R3-111a-1</strain>
    </source>
</reference>
<dbReference type="Proteomes" id="UP000006039">
    <property type="component" value="Unassembled WGS sequence"/>
</dbReference>
<feature type="domain" description="GED" evidence="1">
    <location>
        <begin position="223"/>
        <end position="311"/>
    </location>
</feature>
<dbReference type="AlphaFoldDB" id="J3PID4"/>
<sequence>MRILAPPSIARLCADAAGVVVAGRKEVSKDGSNGSQGAVAAAESKKQAAAVVSHDDQGIATAVAAAANSPQVSASGSTISKDGVASTYPKVFRRYTDDLYPLDTVCNAVEFVCTRPSEPSIVAVIEKVYDNSRGPELGTFGGTVFTAVFQKQSEKAHRPRSDKQGYRPGARLRLTAAPYALQGKRIANHFKAKAHIDNRGNRAVYVTSLEPLAGNKDNAQQVREDILDTLKSCYKVARKRIVDSVCQQVVFHYLLEAPDSPLHVFGTDPIVSLDDAQLEAIAGEDAETAHRRQALAREIESLELGVKILRS</sequence>
<evidence type="ECO:0000259" key="1">
    <source>
        <dbReference type="PROSITE" id="PS51388"/>
    </source>
</evidence>
<dbReference type="EnsemblFungi" id="EJT69153">
    <property type="protein sequence ID" value="EJT69153"/>
    <property type="gene ID" value="GGTG_13262"/>
</dbReference>
<dbReference type="VEuPathDB" id="FungiDB:GGTG_13262"/>
<accession>J3PID4</accession>
<evidence type="ECO:0000313" key="3">
    <source>
        <dbReference type="EnsemblFungi" id="EJT69153"/>
    </source>
</evidence>
<reference evidence="2" key="2">
    <citation type="submission" date="2010-07" db="EMBL/GenBank/DDBJ databases">
        <authorList>
            <consortium name="The Broad Institute Genome Sequencing Platform"/>
            <consortium name="Broad Institute Genome Sequencing Center for Infectious Disease"/>
            <person name="Ma L.-J."/>
            <person name="Dead R."/>
            <person name="Young S."/>
            <person name="Zeng Q."/>
            <person name="Koehrsen M."/>
            <person name="Alvarado L."/>
            <person name="Berlin A."/>
            <person name="Chapman S.B."/>
            <person name="Chen Z."/>
            <person name="Freedman E."/>
            <person name="Gellesch M."/>
            <person name="Goldberg J."/>
            <person name="Griggs A."/>
            <person name="Gujja S."/>
            <person name="Heilman E.R."/>
            <person name="Heiman D."/>
            <person name="Hepburn T."/>
            <person name="Howarth C."/>
            <person name="Jen D."/>
            <person name="Larson L."/>
            <person name="Mehta T."/>
            <person name="Neiman D."/>
            <person name="Pearson M."/>
            <person name="Roberts A."/>
            <person name="Saif S."/>
            <person name="Shea T."/>
            <person name="Shenoy N."/>
            <person name="Sisk P."/>
            <person name="Stolte C."/>
            <person name="Sykes S."/>
            <person name="Walk T."/>
            <person name="White J."/>
            <person name="Yandava C."/>
            <person name="Haas B."/>
            <person name="Nusbaum C."/>
            <person name="Birren B."/>
        </authorList>
    </citation>
    <scope>NUCLEOTIDE SEQUENCE</scope>
    <source>
        <strain evidence="2">R3-111a-1</strain>
    </source>
</reference>
<dbReference type="GeneID" id="20353720"/>
<proteinExistence type="predicted"/>
<keyword evidence="4" id="KW-1185">Reference proteome</keyword>
<organism evidence="2">
    <name type="scientific">Gaeumannomyces tritici (strain R3-111a-1)</name>
    <name type="common">Wheat and barley take-all root rot fungus</name>
    <name type="synonym">Gaeumannomyces graminis var. tritici</name>
    <dbReference type="NCBI Taxonomy" id="644352"/>
    <lineage>
        <taxon>Eukaryota</taxon>
        <taxon>Fungi</taxon>
        <taxon>Dikarya</taxon>
        <taxon>Ascomycota</taxon>
        <taxon>Pezizomycotina</taxon>
        <taxon>Sordariomycetes</taxon>
        <taxon>Sordariomycetidae</taxon>
        <taxon>Magnaporthales</taxon>
        <taxon>Magnaporthaceae</taxon>
        <taxon>Gaeumannomyces</taxon>
    </lineage>
</organism>
<dbReference type="EMBL" id="GL385405">
    <property type="protein sequence ID" value="EJT69153.1"/>
    <property type="molecule type" value="Genomic_DNA"/>
</dbReference>
<evidence type="ECO:0000313" key="4">
    <source>
        <dbReference type="Proteomes" id="UP000006039"/>
    </source>
</evidence>
<name>J3PID4_GAET3</name>
<dbReference type="InterPro" id="IPR020850">
    <property type="entry name" value="GED_dom"/>
</dbReference>
<dbReference type="STRING" id="644352.J3PID4"/>
<protein>
    <recommendedName>
        <fullName evidence="1">GED domain-containing protein</fullName>
    </recommendedName>
</protein>
<evidence type="ECO:0000313" key="2">
    <source>
        <dbReference type="EMBL" id="EJT69153.1"/>
    </source>
</evidence>
<dbReference type="OrthoDB" id="415706at2759"/>
<dbReference type="RefSeq" id="XP_009229432.1">
    <property type="nucleotide sequence ID" value="XM_009231168.1"/>
</dbReference>
<dbReference type="PROSITE" id="PS51388">
    <property type="entry name" value="GED"/>
    <property type="match status" value="1"/>
</dbReference>
<reference evidence="3" key="5">
    <citation type="submission" date="2018-04" db="UniProtKB">
        <authorList>
            <consortium name="EnsemblFungi"/>
        </authorList>
    </citation>
    <scope>IDENTIFICATION</scope>
    <source>
        <strain evidence="3">R3-111a-1</strain>
    </source>
</reference>